<evidence type="ECO:0000256" key="2">
    <source>
        <dbReference type="RuleBase" id="RU000461"/>
    </source>
</evidence>
<dbReference type="InterPro" id="IPR001128">
    <property type="entry name" value="Cyt_P450"/>
</dbReference>
<dbReference type="PROSITE" id="PS00086">
    <property type="entry name" value="CYTOCHROME_P450"/>
    <property type="match status" value="1"/>
</dbReference>
<dbReference type="HOGENOM" id="CLU_033716_0_0_11"/>
<dbReference type="PRINTS" id="PR00359">
    <property type="entry name" value="BP450"/>
</dbReference>
<dbReference type="STRING" id="1179773.BN6_56760"/>
<dbReference type="PANTHER" id="PTHR46696:SF4">
    <property type="entry name" value="BIOTIN BIOSYNTHESIS CYTOCHROME P450"/>
    <property type="match status" value="1"/>
</dbReference>
<dbReference type="KEGG" id="sesp:BN6_56760"/>
<dbReference type="SUPFAM" id="SSF48264">
    <property type="entry name" value="Cytochrome P450"/>
    <property type="match status" value="1"/>
</dbReference>
<keyword evidence="2 3" id="KW-0560">Oxidoreductase</keyword>
<protein>
    <submittedName>
        <fullName evidence="3">Cytochrome P450 monooxygenase</fullName>
        <ecNumber evidence="3">1.14.99.-</ecNumber>
    </submittedName>
</protein>
<dbReference type="eggNOG" id="COG2124">
    <property type="taxonomic scope" value="Bacteria"/>
</dbReference>
<evidence type="ECO:0000313" key="3">
    <source>
        <dbReference type="EMBL" id="CCH32935.1"/>
    </source>
</evidence>
<organism evidence="3 4">
    <name type="scientific">Saccharothrix espanaensis (strain ATCC 51144 / DSM 44229 / JCM 9112 / NBRC 15066 / NRRL 15764)</name>
    <dbReference type="NCBI Taxonomy" id="1179773"/>
    <lineage>
        <taxon>Bacteria</taxon>
        <taxon>Bacillati</taxon>
        <taxon>Actinomycetota</taxon>
        <taxon>Actinomycetes</taxon>
        <taxon>Pseudonocardiales</taxon>
        <taxon>Pseudonocardiaceae</taxon>
        <taxon>Saccharothrix</taxon>
    </lineage>
</organism>
<evidence type="ECO:0000256" key="1">
    <source>
        <dbReference type="ARBA" id="ARBA00010617"/>
    </source>
</evidence>
<dbReference type="GO" id="GO:0006707">
    <property type="term" value="P:cholesterol catabolic process"/>
    <property type="evidence" value="ECO:0007669"/>
    <property type="project" value="TreeGrafter"/>
</dbReference>
<reference evidence="3 4" key="1">
    <citation type="journal article" date="2012" name="BMC Genomics">
        <title>Complete genome sequence of Saccharothrix espanaensis DSM 44229T and comparison to the other completely sequenced Pseudonocardiaceae.</title>
        <authorList>
            <person name="Strobel T."/>
            <person name="Al-Dilaimi A."/>
            <person name="Blom J."/>
            <person name="Gessner A."/>
            <person name="Kalinowski J."/>
            <person name="Luzhetska M."/>
            <person name="Puhler A."/>
            <person name="Szczepanowski R."/>
            <person name="Bechthold A."/>
            <person name="Ruckert C."/>
        </authorList>
    </citation>
    <scope>NUCLEOTIDE SEQUENCE [LARGE SCALE GENOMIC DNA]</scope>
    <source>
        <strain evidence="4">ATCC 51144 / DSM 44229 / JCM 9112 / NBRC 15066 / NRRL 15764</strain>
    </source>
</reference>
<keyword evidence="2" id="KW-0349">Heme</keyword>
<dbReference type="Pfam" id="PF00067">
    <property type="entry name" value="p450"/>
    <property type="match status" value="1"/>
</dbReference>
<dbReference type="RefSeq" id="WP_015103047.1">
    <property type="nucleotide sequence ID" value="NC_019673.1"/>
</dbReference>
<keyword evidence="4" id="KW-1185">Reference proteome</keyword>
<dbReference type="PANTHER" id="PTHR46696">
    <property type="entry name" value="P450, PUTATIVE (EUROFUNG)-RELATED"/>
    <property type="match status" value="1"/>
</dbReference>
<dbReference type="BioCyc" id="SESP1179773:BN6_RS27355-MONOMER"/>
<dbReference type="GO" id="GO:0020037">
    <property type="term" value="F:heme binding"/>
    <property type="evidence" value="ECO:0007669"/>
    <property type="project" value="InterPro"/>
</dbReference>
<gene>
    <name evidence="3" type="ordered locus">BN6_56760</name>
</gene>
<dbReference type="CDD" id="cd11033">
    <property type="entry name" value="CYP142-like"/>
    <property type="match status" value="1"/>
</dbReference>
<proteinExistence type="inferred from homology"/>
<dbReference type="Proteomes" id="UP000006281">
    <property type="component" value="Chromosome"/>
</dbReference>
<dbReference type="InterPro" id="IPR017972">
    <property type="entry name" value="Cyt_P450_CS"/>
</dbReference>
<keyword evidence="2" id="KW-0408">Iron</keyword>
<dbReference type="OrthoDB" id="5241086at2"/>
<dbReference type="GO" id="GO:0008395">
    <property type="term" value="F:steroid hydroxylase activity"/>
    <property type="evidence" value="ECO:0007669"/>
    <property type="project" value="TreeGrafter"/>
</dbReference>
<keyword evidence="2 3" id="KW-0503">Monooxygenase</keyword>
<accession>K0JYB1</accession>
<sequence length="416" mass="45378">MNEEAVVVPTTGPSPTALAEIDLYDVELYRTGDPHAAWRALRDEAPVWRQTAPDGTPFWSVTRYADVVAVLGDTERFSSEHSTMLSVLHGDSAKGRAIHLMDPPRHGRLRAGAVRSMSMKVMREHEDDIRGRIRRLVADAVDRRESDFAELVSRLPMLVAGELMGIPAGQWEEAAHWTVAGMAPEDPAYHAGEVAETLLQAHVFLFSLFSALVEERRADPGEDLVSALLGTEVDGGPLTDDDVLVNCYAFIMGANPTIPQAAGHLALLLSQEPVLWQRIRADRSLVGGVVEEALRWGSPVNHLLRRTTTEVRLGAATIPEGGLVAAWLGSANRDERTFPDPYTFDPGRKPNPHIAFGHGPHRCIGLSAARVGLQLLVEELLDAVERFEPAGEVRRLGSNFLNGLTSLPLVLHRAGA</sequence>
<dbReference type="EMBL" id="HE804045">
    <property type="protein sequence ID" value="CCH32935.1"/>
    <property type="molecule type" value="Genomic_DNA"/>
</dbReference>
<dbReference type="PATRIC" id="fig|1179773.3.peg.5716"/>
<dbReference type="InterPro" id="IPR036396">
    <property type="entry name" value="Cyt_P450_sf"/>
</dbReference>
<comment type="similarity">
    <text evidence="1 2">Belongs to the cytochrome P450 family.</text>
</comment>
<dbReference type="InterPro" id="IPR002397">
    <property type="entry name" value="Cyt_P450_B"/>
</dbReference>
<name>K0JYB1_SACES</name>
<evidence type="ECO:0000313" key="4">
    <source>
        <dbReference type="Proteomes" id="UP000006281"/>
    </source>
</evidence>
<dbReference type="GO" id="GO:0036199">
    <property type="term" value="F:cholest-4-en-3-one 26-monooxygenase activity"/>
    <property type="evidence" value="ECO:0007669"/>
    <property type="project" value="TreeGrafter"/>
</dbReference>
<keyword evidence="2" id="KW-0479">Metal-binding</keyword>
<dbReference type="GO" id="GO:0005506">
    <property type="term" value="F:iron ion binding"/>
    <property type="evidence" value="ECO:0007669"/>
    <property type="project" value="InterPro"/>
</dbReference>
<dbReference type="EC" id="1.14.99.-" evidence="3"/>
<dbReference type="Gene3D" id="1.10.630.10">
    <property type="entry name" value="Cytochrome P450"/>
    <property type="match status" value="1"/>
</dbReference>
<dbReference type="AlphaFoldDB" id="K0JYB1"/>